<protein>
    <submittedName>
        <fullName evidence="3">Carbonic anhydrase</fullName>
    </submittedName>
</protein>
<dbReference type="Proteomes" id="UP000800040">
    <property type="component" value="Unassembled WGS sequence"/>
</dbReference>
<sequence length="294" mass="32596">MILQSLLLTVTLASSALGCAQHTNNKLPRLQGRQDGVPLQPVPEANTTKNDWAYEASFNWGRIKPEYRLCQIGTQQAPIALSLGNGLALDHIPKFAYNGSVAGNWYNWGYGPAFTVARTNQSYGEEEAEEEEADVDWTTHPSFTYDNTTVYLKGWHIHAPADHSVGGDKSKAEMHLVHVDASGHEAAVLAIRLDPGNSDAPFFAQLPPMIGFDELDVEERASVAFESLLESVLYFGEFWTYHGSLTSPPCTEGIRWFVARQIVFIGVEQMQAILGASTYSARAEQEVWLHRINE</sequence>
<accession>A0A6A5KGL8</accession>
<dbReference type="SMART" id="SM01057">
    <property type="entry name" value="Carb_anhydrase"/>
    <property type="match status" value="1"/>
</dbReference>
<keyword evidence="1" id="KW-0732">Signal</keyword>
<reference evidence="3" key="1">
    <citation type="submission" date="2020-01" db="EMBL/GenBank/DDBJ databases">
        <authorList>
            <consortium name="DOE Joint Genome Institute"/>
            <person name="Haridas S."/>
            <person name="Albert R."/>
            <person name="Binder M."/>
            <person name="Bloem J."/>
            <person name="Labutti K."/>
            <person name="Salamov A."/>
            <person name="Andreopoulos B."/>
            <person name="Baker S.E."/>
            <person name="Barry K."/>
            <person name="Bills G."/>
            <person name="Bluhm B.H."/>
            <person name="Cannon C."/>
            <person name="Castanera R."/>
            <person name="Culley D.E."/>
            <person name="Daum C."/>
            <person name="Ezra D."/>
            <person name="Gonzalez J.B."/>
            <person name="Henrissat B."/>
            <person name="Kuo A."/>
            <person name="Liang C."/>
            <person name="Lipzen A."/>
            <person name="Lutzoni F."/>
            <person name="Magnuson J."/>
            <person name="Mondo S."/>
            <person name="Nolan M."/>
            <person name="Ohm R."/>
            <person name="Pangilinan J."/>
            <person name="Park H.-J."/>
            <person name="Ramirez L."/>
            <person name="Alfaro M."/>
            <person name="Sun H."/>
            <person name="Tritt A."/>
            <person name="Yoshinaga Y."/>
            <person name="Zwiers L.-H."/>
            <person name="Turgeon B.G."/>
            <person name="Goodwin S.B."/>
            <person name="Spatafora J.W."/>
            <person name="Crous P.W."/>
            <person name="Grigoriev I.V."/>
        </authorList>
    </citation>
    <scope>NUCLEOTIDE SEQUENCE</scope>
    <source>
        <strain evidence="3">P77</strain>
    </source>
</reference>
<evidence type="ECO:0000313" key="3">
    <source>
        <dbReference type="EMBL" id="KAF1835149.1"/>
    </source>
</evidence>
<keyword evidence="4" id="KW-1185">Reference proteome</keyword>
<dbReference type="InterPro" id="IPR041891">
    <property type="entry name" value="Alpha_CA_prokaryot-like"/>
</dbReference>
<dbReference type="PANTHER" id="PTHR18952:SF274">
    <property type="entry name" value="ALPHA-CARBONIC ANHYDRASE DOMAIN-CONTAINING PROTEIN"/>
    <property type="match status" value="1"/>
</dbReference>
<dbReference type="AlphaFoldDB" id="A0A6A5KGL8"/>
<dbReference type="SUPFAM" id="SSF51069">
    <property type="entry name" value="Carbonic anhydrase"/>
    <property type="match status" value="1"/>
</dbReference>
<dbReference type="PANTHER" id="PTHR18952">
    <property type="entry name" value="CARBONIC ANHYDRASE"/>
    <property type="match status" value="1"/>
</dbReference>
<evidence type="ECO:0000313" key="4">
    <source>
        <dbReference type="Proteomes" id="UP000800040"/>
    </source>
</evidence>
<dbReference type="InterPro" id="IPR001148">
    <property type="entry name" value="CA_dom"/>
</dbReference>
<dbReference type="EMBL" id="ML975291">
    <property type="protein sequence ID" value="KAF1835149.1"/>
    <property type="molecule type" value="Genomic_DNA"/>
</dbReference>
<dbReference type="InterPro" id="IPR023561">
    <property type="entry name" value="Carbonic_anhydrase_a-class"/>
</dbReference>
<dbReference type="Pfam" id="PF00194">
    <property type="entry name" value="Carb_anhydrase"/>
    <property type="match status" value="1"/>
</dbReference>
<dbReference type="GO" id="GO:0008270">
    <property type="term" value="F:zinc ion binding"/>
    <property type="evidence" value="ECO:0007669"/>
    <property type="project" value="InterPro"/>
</dbReference>
<gene>
    <name evidence="3" type="ORF">BDW02DRAFT_298449</name>
</gene>
<evidence type="ECO:0000259" key="2">
    <source>
        <dbReference type="PROSITE" id="PS51144"/>
    </source>
</evidence>
<feature type="chain" id="PRO_5025389098" evidence="1">
    <location>
        <begin position="21"/>
        <end position="294"/>
    </location>
</feature>
<evidence type="ECO:0000256" key="1">
    <source>
        <dbReference type="SAM" id="SignalP"/>
    </source>
</evidence>
<dbReference type="InterPro" id="IPR036398">
    <property type="entry name" value="CA_dom_sf"/>
</dbReference>
<dbReference type="GO" id="GO:0004089">
    <property type="term" value="F:carbonate dehydratase activity"/>
    <property type="evidence" value="ECO:0007669"/>
    <property type="project" value="InterPro"/>
</dbReference>
<name>A0A6A5KGL8_9PLEO</name>
<dbReference type="OrthoDB" id="429145at2759"/>
<proteinExistence type="predicted"/>
<dbReference type="Gene3D" id="3.10.200.10">
    <property type="entry name" value="Alpha carbonic anhydrase"/>
    <property type="match status" value="1"/>
</dbReference>
<dbReference type="CDD" id="cd03124">
    <property type="entry name" value="alpha_CA_prokaryotic_like"/>
    <property type="match status" value="1"/>
</dbReference>
<dbReference type="PROSITE" id="PS51144">
    <property type="entry name" value="ALPHA_CA_2"/>
    <property type="match status" value="1"/>
</dbReference>
<organism evidence="3 4">
    <name type="scientific">Decorospora gaudefroyi</name>
    <dbReference type="NCBI Taxonomy" id="184978"/>
    <lineage>
        <taxon>Eukaryota</taxon>
        <taxon>Fungi</taxon>
        <taxon>Dikarya</taxon>
        <taxon>Ascomycota</taxon>
        <taxon>Pezizomycotina</taxon>
        <taxon>Dothideomycetes</taxon>
        <taxon>Pleosporomycetidae</taxon>
        <taxon>Pleosporales</taxon>
        <taxon>Pleosporineae</taxon>
        <taxon>Pleosporaceae</taxon>
        <taxon>Decorospora</taxon>
    </lineage>
</organism>
<feature type="domain" description="Alpha-carbonic anhydrase" evidence="2">
    <location>
        <begin position="50"/>
        <end position="294"/>
    </location>
</feature>
<feature type="signal peptide" evidence="1">
    <location>
        <begin position="1"/>
        <end position="20"/>
    </location>
</feature>